<dbReference type="SUPFAM" id="SSF53850">
    <property type="entry name" value="Periplasmic binding protein-like II"/>
    <property type="match status" value="1"/>
</dbReference>
<dbReference type="InterPro" id="IPR050490">
    <property type="entry name" value="Bact_solute-bd_prot1"/>
</dbReference>
<gene>
    <name evidence="1" type="ORF">UFOPK4049_00250</name>
</gene>
<accession>A0A6J7NZ67</accession>
<proteinExistence type="predicted"/>
<reference evidence="1" key="1">
    <citation type="submission" date="2020-05" db="EMBL/GenBank/DDBJ databases">
        <authorList>
            <person name="Chiriac C."/>
            <person name="Salcher M."/>
            <person name="Ghai R."/>
            <person name="Kavagutti S V."/>
        </authorList>
    </citation>
    <scope>NUCLEOTIDE SEQUENCE</scope>
</reference>
<organism evidence="1">
    <name type="scientific">freshwater metagenome</name>
    <dbReference type="NCBI Taxonomy" id="449393"/>
    <lineage>
        <taxon>unclassified sequences</taxon>
        <taxon>metagenomes</taxon>
        <taxon>ecological metagenomes</taxon>
    </lineage>
</organism>
<dbReference type="Gene3D" id="3.40.190.10">
    <property type="entry name" value="Periplasmic binding protein-like II"/>
    <property type="match status" value="1"/>
</dbReference>
<dbReference type="Pfam" id="PF01547">
    <property type="entry name" value="SBP_bac_1"/>
    <property type="match status" value="1"/>
</dbReference>
<dbReference type="InterPro" id="IPR006059">
    <property type="entry name" value="SBP"/>
</dbReference>
<dbReference type="PANTHER" id="PTHR43649">
    <property type="entry name" value="ARABINOSE-BINDING PROTEIN-RELATED"/>
    <property type="match status" value="1"/>
</dbReference>
<evidence type="ECO:0000313" key="1">
    <source>
        <dbReference type="EMBL" id="CAB4997998.1"/>
    </source>
</evidence>
<sequence length="479" mass="51203">MKKNTLRILSSVTVLSVATAMTLVGVSQANAAGFYKGKKVTIELRGPNQWNNNAKSFGKEWDQLIADFKKAEPNITVKTVVQPLSSFYQTNSTQLAAGTAGDLVFNQAKYTPDMVYKLDADLKKPNPYITGNKKWIDSFDSKYFGYAAGTINGNGNIEYIPFNLIGIGVFANKDLAAKAGVTLPVKTFTQLFDACTKFKKIGVAPWGWDNSFLPIAWTWRVISSIYMQDAYTALDVFKTDGTAGANGTSITNKSTTKAILSGSLKATDPKVQASLVMLKKFVDNCATENWSGITNNNGAVTAYDDFFAGRAAMTWGVSFGLASLNAAKFKSTIFPFPTVDTAADSASPGHDARWGIGVGGTSYMIPISTKGDKLAAAIKFLQFLGGKQGLKWAGASGGISPIKGVSSGVDLGAGGEWGKPQYIYAPAEAPGNTVRSIFDGLLLGTKTLAETTATLQSNWTDGAKQAVKDNKWESESWAK</sequence>
<dbReference type="EMBL" id="CAFBPB010000019">
    <property type="protein sequence ID" value="CAB4997998.1"/>
    <property type="molecule type" value="Genomic_DNA"/>
</dbReference>
<name>A0A6J7NZ67_9ZZZZ</name>
<dbReference type="AlphaFoldDB" id="A0A6J7NZ67"/>
<protein>
    <submittedName>
        <fullName evidence="1">Unannotated protein</fullName>
    </submittedName>
</protein>